<dbReference type="Proteomes" id="UP001297581">
    <property type="component" value="Unassembled WGS sequence"/>
</dbReference>
<dbReference type="GO" id="GO:0050380">
    <property type="term" value="F:undecaprenyl-diphosphatase activity"/>
    <property type="evidence" value="ECO:0007669"/>
    <property type="project" value="UniProtKB-EC"/>
</dbReference>
<evidence type="ECO:0000256" key="3">
    <source>
        <dbReference type="ARBA" id="ARBA00047594"/>
    </source>
</evidence>
<dbReference type="RefSeq" id="WP_240591617.1">
    <property type="nucleotide sequence ID" value="NZ_JAKUDL010000004.1"/>
</dbReference>
<evidence type="ECO:0000313" key="7">
    <source>
        <dbReference type="Proteomes" id="UP001297581"/>
    </source>
</evidence>
<dbReference type="GO" id="GO:0005886">
    <property type="term" value="C:plasma membrane"/>
    <property type="evidence" value="ECO:0007669"/>
    <property type="project" value="TreeGrafter"/>
</dbReference>
<keyword evidence="4" id="KW-1133">Transmembrane helix</keyword>
<feature type="domain" description="Phosphatidic acid phosphatase type 2/haloperoxidase" evidence="5">
    <location>
        <begin position="88"/>
        <end position="241"/>
    </location>
</feature>
<comment type="catalytic activity">
    <reaction evidence="3">
        <text>di-trans,octa-cis-undecaprenyl diphosphate + H2O = di-trans,octa-cis-undecaprenyl phosphate + phosphate + H(+)</text>
        <dbReference type="Rhea" id="RHEA:28094"/>
        <dbReference type="ChEBI" id="CHEBI:15377"/>
        <dbReference type="ChEBI" id="CHEBI:15378"/>
        <dbReference type="ChEBI" id="CHEBI:43474"/>
        <dbReference type="ChEBI" id="CHEBI:58405"/>
        <dbReference type="ChEBI" id="CHEBI:60392"/>
        <dbReference type="EC" id="3.6.1.27"/>
    </reaction>
</comment>
<feature type="transmembrane region" description="Helical" evidence="4">
    <location>
        <begin position="200"/>
        <end position="220"/>
    </location>
</feature>
<feature type="transmembrane region" description="Helical" evidence="4">
    <location>
        <begin position="226"/>
        <end position="246"/>
    </location>
</feature>
<evidence type="ECO:0000259" key="5">
    <source>
        <dbReference type="SMART" id="SM00014"/>
    </source>
</evidence>
<keyword evidence="7" id="KW-1185">Reference proteome</keyword>
<dbReference type="Pfam" id="PF01569">
    <property type="entry name" value="PAP2"/>
    <property type="match status" value="1"/>
</dbReference>
<evidence type="ECO:0000256" key="2">
    <source>
        <dbReference type="ARBA" id="ARBA00032707"/>
    </source>
</evidence>
<comment type="caution">
    <text evidence="6">The sequence shown here is derived from an EMBL/GenBank/DDBJ whole genome shotgun (WGS) entry which is preliminary data.</text>
</comment>
<gene>
    <name evidence="6" type="ORF">MJ923_13920</name>
</gene>
<dbReference type="EMBL" id="JAKUDL010000004">
    <property type="protein sequence ID" value="MCH4295404.1"/>
    <property type="molecule type" value="Genomic_DNA"/>
</dbReference>
<keyword evidence="4" id="KW-0812">Transmembrane</keyword>
<organism evidence="6 7">
    <name type="scientific">Shewanella zhuhaiensis</name>
    <dbReference type="NCBI Taxonomy" id="2919576"/>
    <lineage>
        <taxon>Bacteria</taxon>
        <taxon>Pseudomonadati</taxon>
        <taxon>Pseudomonadota</taxon>
        <taxon>Gammaproteobacteria</taxon>
        <taxon>Alteromonadales</taxon>
        <taxon>Shewanellaceae</taxon>
        <taxon>Shewanella</taxon>
    </lineage>
</organism>
<proteinExistence type="predicted"/>
<evidence type="ECO:0000313" key="6">
    <source>
        <dbReference type="EMBL" id="MCH4295404.1"/>
    </source>
</evidence>
<keyword evidence="4" id="KW-0472">Membrane</keyword>
<dbReference type="Gene3D" id="1.20.144.10">
    <property type="entry name" value="Phosphatidic acid phosphatase type 2/haloperoxidase"/>
    <property type="match status" value="1"/>
</dbReference>
<dbReference type="PANTHER" id="PTHR14969">
    <property type="entry name" value="SPHINGOSINE-1-PHOSPHATE PHOSPHOHYDROLASE"/>
    <property type="match status" value="1"/>
</dbReference>
<dbReference type="InterPro" id="IPR000326">
    <property type="entry name" value="PAP2/HPO"/>
</dbReference>
<protein>
    <recommendedName>
        <fullName evidence="1">undecaprenyl-diphosphate phosphatase</fullName>
        <ecNumber evidence="1">3.6.1.27</ecNumber>
    </recommendedName>
    <alternativeName>
        <fullName evidence="2">Undecaprenyl pyrophosphate phosphatase</fullName>
    </alternativeName>
</protein>
<dbReference type="PANTHER" id="PTHR14969:SF54">
    <property type="entry name" value="PHOSPHATIDYLGLYCEROPHOSPHATASE B"/>
    <property type="match status" value="1"/>
</dbReference>
<name>A0AAJ1BIJ2_9GAMM</name>
<dbReference type="InterPro" id="IPR036938">
    <property type="entry name" value="PAP2/HPO_sf"/>
</dbReference>
<dbReference type="SUPFAM" id="SSF48317">
    <property type="entry name" value="Acid phosphatase/Vanadium-dependent haloperoxidase"/>
    <property type="match status" value="1"/>
</dbReference>
<dbReference type="EC" id="3.6.1.27" evidence="1"/>
<sequence length="252" mass="27801">MHHTHVPRFGQSSRPLLLLLFWLLLLLPSAMLYLLDIKLFPLLRLDTVGADALYWVTFTGTAPWGALTAVAVAALGFYRLSRAQATRMLLALALSLGGGLVLNEYLKTCFDEPRPNAQWMAEQGLLELEPFYQKSKPERREQISRLFAGQNSSLPPLSAAIADHWQHEVGLSFPSGHTLFAAVLALSGFWFFIASGHWGVCGLLGIWAIAMGFSRMLLGMHHSQDVLAATLIALPLAMVGIALARLPVLFRR</sequence>
<feature type="transmembrane region" description="Helical" evidence="4">
    <location>
        <begin position="52"/>
        <end position="77"/>
    </location>
</feature>
<evidence type="ECO:0000256" key="1">
    <source>
        <dbReference type="ARBA" id="ARBA00012374"/>
    </source>
</evidence>
<dbReference type="AlphaFoldDB" id="A0AAJ1BIJ2"/>
<dbReference type="SMART" id="SM00014">
    <property type="entry name" value="acidPPc"/>
    <property type="match status" value="1"/>
</dbReference>
<evidence type="ECO:0000256" key="4">
    <source>
        <dbReference type="SAM" id="Phobius"/>
    </source>
</evidence>
<accession>A0AAJ1BIJ2</accession>
<reference evidence="6 7" key="1">
    <citation type="submission" date="2022-02" db="EMBL/GenBank/DDBJ databases">
        <title>The genome sequence of Shewanella sp. 3B26.</title>
        <authorList>
            <person name="Du J."/>
        </authorList>
    </citation>
    <scope>NUCLEOTIDE SEQUENCE [LARGE SCALE GENOMIC DNA]</scope>
    <source>
        <strain evidence="6 7">3B26</strain>
    </source>
</reference>